<evidence type="ECO:0008006" key="7">
    <source>
        <dbReference type="Google" id="ProtNLM"/>
    </source>
</evidence>
<dbReference type="Pfam" id="PF24809">
    <property type="entry name" value="DUF7708"/>
    <property type="match status" value="1"/>
</dbReference>
<dbReference type="SUPFAM" id="SSF52540">
    <property type="entry name" value="P-loop containing nucleoside triphosphate hydrolases"/>
    <property type="match status" value="1"/>
</dbReference>
<feature type="region of interest" description="Disordered" evidence="2">
    <location>
        <begin position="1072"/>
        <end position="1102"/>
    </location>
</feature>
<evidence type="ECO:0000256" key="2">
    <source>
        <dbReference type="SAM" id="MobiDB-lite"/>
    </source>
</evidence>
<sequence>MKFGGFPNPNSLSGGGSFSNSRIFETAVDDYARNICDPKKDKELLAELETIKRQGPVSRQSFLALIENEEGKTSDKKSTKIILRFVKPVIEFLTGHYNVIDTICQADPTPSAIIWGCLKIVISSVDRAVKILETFREHFDRIKTHLDLIDKYEALFRDSNSVRDALYNSCFNVVKFCTLVWRECKRPTLQFWAKTFLPSATRDFDEVVKKIDQHERSFTRLGGVKDMMNRRAREEERDKQKLYKSARKWLGDGTSEGLVERTESSHLDLNPVEASDWIDHTPEFQDWTANSTVHPIMWLTAKHGAGKSVLCSQLVRRMKQMSLPPAVAYFSYRFDETVTEVETLQNVALQLLRRLWKTKQDISPPIQNLLDTPKHEMNNIVKMICAIIETAGFSRTYIFIDGVDEDVPERRSIHGPDSALNRLISLASANPKGTVRVWVSSQDREGILTQAQRVSHVHLRLSDQNSMALQSFIERERSKFEKFELSQNDLDKLTQNLRDAARGNFLCARLMIDDVCNRRSRRDVRQFMETSSSWTPDDYYSHLFTRTYQSKDRDIASKILSIVCFSRRRVSVAELKDALCMMESSESKDPDAGPNRLLLESLLPPFILTTDTGIDDSPLCELFHATVKSFLISRPDILLDGASTTATASIEEYHLAEVCVRYLSDPRFKEPLKLRDGEWKTADGESIESDGFLRYSAKYWKRHLDAVEQTPDLQSLASRFLDSTNYQTHLQYKFVASHFSELQVSEMPYNKLSLGKVNPQRFAPWNTEVQAHQIRQNYREFIHEWSYLYKCGCCDNPHCIHSINPLLPGEIDRCLFNALGGDSFTSQLSSRYKSFVLGSNEPGSIQNTFQCYDGFADSGEFAYMLQFVSRTAESHLRFVCETWNLKDTDFPILQKRQFIDVDEKANWQFHLSVEDRDVRPRRTQEKPIAFEDGCRSLRIGSAIFVQDNLGAFIAQQPGISPKDRITINFEEFRTRPGILVVATRRKDSTKGSRSGLDGDPVRDVQDLFETRQQRPIDEGGSDSEENGHNDKTSSISSEDSWSSADESWSEASSEATDILPDENFLEHFKGHIDSSSSESSVEEQTDGTESEPGSGSDFGGNIFSRFRKGFHDDDSDGQEAYVALNDSESDDNETLPIGMIQAIRLQDLKKQTRTDLQASIQIFRTSESGLEHLFRLRQPLHLPLFDSPPAIHPRHPLVVWPVGPSTIIFLDYERKTYFIRKLRPSKSYTRQVSIKCHFSPCGKFLHIATVEAHRKPKQRNKTKNKPQSDIDIRSGFLLVSMFVATYRLDNKRPTRSVPVQIRREKILLGIVRKFPVRRLPLTLTWTPEYLYVTRSEKAVYVQRVGLFPEGFGKGKMTQHSATPSSAARKDPPRKDPTVAEPRDIVFLPSTSTVRSVRFFPETAAMPAKVLIGSEPLRHGKPLSYCEGCGPEGRNHDSEGHNLEVAQHEGMQEPEGRASLPIGVYLNEEEDLGGWTQSKSGMKIMENRGVGQLDFKAERFDIDDGSE</sequence>
<feature type="region of interest" description="Disordered" evidence="2">
    <location>
        <begin position="983"/>
        <end position="1055"/>
    </location>
</feature>
<feature type="compositionally biased region" description="Low complexity" evidence="2">
    <location>
        <begin position="1033"/>
        <end position="1054"/>
    </location>
</feature>
<dbReference type="Pfam" id="PF24883">
    <property type="entry name" value="NPHP3_N"/>
    <property type="match status" value="1"/>
</dbReference>
<feature type="compositionally biased region" description="Acidic residues" evidence="2">
    <location>
        <begin position="1080"/>
        <end position="1089"/>
    </location>
</feature>
<evidence type="ECO:0000313" key="5">
    <source>
        <dbReference type="EMBL" id="KAK7533364.1"/>
    </source>
</evidence>
<reference evidence="5 6" key="1">
    <citation type="submission" date="2024-04" db="EMBL/GenBank/DDBJ databases">
        <title>Phyllosticta paracitricarpa is synonymous to the EU quarantine fungus P. citricarpa based on phylogenomic analyses.</title>
        <authorList>
            <consortium name="Lawrence Berkeley National Laboratory"/>
            <person name="Van ingen-buijs V.A."/>
            <person name="Van westerhoven A.C."/>
            <person name="Haridas S."/>
            <person name="Skiadas P."/>
            <person name="Martin F."/>
            <person name="Groenewald J.Z."/>
            <person name="Crous P.W."/>
            <person name="Seidl M.F."/>
        </authorList>
    </citation>
    <scope>NUCLEOTIDE SEQUENCE [LARGE SCALE GENOMIC DNA]</scope>
    <source>
        <strain evidence="5 6">CPC 17464</strain>
    </source>
</reference>
<dbReference type="PANTHER" id="PTHR10039">
    <property type="entry name" value="AMELOGENIN"/>
    <property type="match status" value="1"/>
</dbReference>
<name>A0ABR1LDN9_9PEZI</name>
<feature type="region of interest" description="Disordered" evidence="2">
    <location>
        <begin position="1352"/>
        <end position="1381"/>
    </location>
</feature>
<organism evidence="5 6">
    <name type="scientific">Phyllosticta citribraziliensis</name>
    <dbReference type="NCBI Taxonomy" id="989973"/>
    <lineage>
        <taxon>Eukaryota</taxon>
        <taxon>Fungi</taxon>
        <taxon>Dikarya</taxon>
        <taxon>Ascomycota</taxon>
        <taxon>Pezizomycotina</taxon>
        <taxon>Dothideomycetes</taxon>
        <taxon>Dothideomycetes incertae sedis</taxon>
        <taxon>Botryosphaeriales</taxon>
        <taxon>Phyllostictaceae</taxon>
        <taxon>Phyllosticta</taxon>
    </lineage>
</organism>
<dbReference type="Proteomes" id="UP001360953">
    <property type="component" value="Unassembled WGS sequence"/>
</dbReference>
<feature type="domain" description="DUF7708" evidence="3">
    <location>
        <begin position="88"/>
        <end position="222"/>
    </location>
</feature>
<comment type="caution">
    <text evidence="5">The sequence shown here is derived from an EMBL/GenBank/DDBJ whole genome shotgun (WGS) entry which is preliminary data.</text>
</comment>
<dbReference type="EMBL" id="JBBPEH010000010">
    <property type="protein sequence ID" value="KAK7533364.1"/>
    <property type="molecule type" value="Genomic_DNA"/>
</dbReference>
<dbReference type="InterPro" id="IPR056125">
    <property type="entry name" value="DUF7708"/>
</dbReference>
<accession>A0ABR1LDN9</accession>
<dbReference type="GeneID" id="92037103"/>
<feature type="compositionally biased region" description="Basic and acidic residues" evidence="2">
    <location>
        <begin position="1367"/>
        <end position="1381"/>
    </location>
</feature>
<feature type="compositionally biased region" description="Basic and acidic residues" evidence="2">
    <location>
        <begin position="999"/>
        <end position="1017"/>
    </location>
</feature>
<dbReference type="InterPro" id="IPR027417">
    <property type="entry name" value="P-loop_NTPase"/>
</dbReference>
<dbReference type="RefSeq" id="XP_066652757.1">
    <property type="nucleotide sequence ID" value="XM_066804197.1"/>
</dbReference>
<evidence type="ECO:0000256" key="1">
    <source>
        <dbReference type="ARBA" id="ARBA00022737"/>
    </source>
</evidence>
<dbReference type="PANTHER" id="PTHR10039:SF17">
    <property type="entry name" value="FUNGAL STAND N-TERMINAL GOODBYE DOMAIN-CONTAINING PROTEIN-RELATED"/>
    <property type="match status" value="1"/>
</dbReference>
<gene>
    <name evidence="5" type="ORF">J3D65DRAFT_79572</name>
</gene>
<proteinExistence type="predicted"/>
<dbReference type="Gene3D" id="3.40.50.300">
    <property type="entry name" value="P-loop containing nucleotide triphosphate hydrolases"/>
    <property type="match status" value="1"/>
</dbReference>
<protein>
    <recommendedName>
        <fullName evidence="7">NACHT domain-containing protein</fullName>
    </recommendedName>
</protein>
<feature type="domain" description="Nephrocystin 3-like N-terminal" evidence="4">
    <location>
        <begin position="276"/>
        <end position="441"/>
    </location>
</feature>
<evidence type="ECO:0000259" key="4">
    <source>
        <dbReference type="Pfam" id="PF24883"/>
    </source>
</evidence>
<keyword evidence="6" id="KW-1185">Reference proteome</keyword>
<keyword evidence="1" id="KW-0677">Repeat</keyword>
<dbReference type="InterPro" id="IPR056884">
    <property type="entry name" value="NPHP3-like_N"/>
</dbReference>
<evidence type="ECO:0000259" key="3">
    <source>
        <dbReference type="Pfam" id="PF24809"/>
    </source>
</evidence>
<evidence type="ECO:0000313" key="6">
    <source>
        <dbReference type="Proteomes" id="UP001360953"/>
    </source>
</evidence>